<name>A0A1I2BVW3_9BACI</name>
<dbReference type="RefSeq" id="WP_091659229.1">
    <property type="nucleotide sequence ID" value="NZ_FONT01000002.1"/>
</dbReference>
<dbReference type="AlphaFoldDB" id="A0A1I2BVW3"/>
<dbReference type="EMBL" id="FONT01000002">
    <property type="protein sequence ID" value="SFE60217.1"/>
    <property type="molecule type" value="Genomic_DNA"/>
</dbReference>
<organism evidence="1 2">
    <name type="scientific">Alteribacillus iranensis</name>
    <dbReference type="NCBI Taxonomy" id="930128"/>
    <lineage>
        <taxon>Bacteria</taxon>
        <taxon>Bacillati</taxon>
        <taxon>Bacillota</taxon>
        <taxon>Bacilli</taxon>
        <taxon>Bacillales</taxon>
        <taxon>Bacillaceae</taxon>
        <taxon>Alteribacillus</taxon>
    </lineage>
</organism>
<evidence type="ECO:0000313" key="2">
    <source>
        <dbReference type="Proteomes" id="UP000199516"/>
    </source>
</evidence>
<accession>A0A1I2BVW3</accession>
<keyword evidence="2" id="KW-1185">Reference proteome</keyword>
<proteinExistence type="predicted"/>
<sequence>MNEFFTAYDFGMITEEVQAIAEASGFTEVNEDSTYNIDFENSSGDKFMTFLVPDSSMQGKGLIQTE</sequence>
<reference evidence="1 2" key="1">
    <citation type="submission" date="2016-10" db="EMBL/GenBank/DDBJ databases">
        <authorList>
            <person name="de Groot N.N."/>
        </authorList>
    </citation>
    <scope>NUCLEOTIDE SEQUENCE [LARGE SCALE GENOMIC DNA]</scope>
    <source>
        <strain evidence="1 2">DSM 23995</strain>
    </source>
</reference>
<protein>
    <submittedName>
        <fullName evidence="1">Uncharacterized protein</fullName>
    </submittedName>
</protein>
<dbReference type="Proteomes" id="UP000199516">
    <property type="component" value="Unassembled WGS sequence"/>
</dbReference>
<evidence type="ECO:0000313" key="1">
    <source>
        <dbReference type="EMBL" id="SFE60217.1"/>
    </source>
</evidence>
<gene>
    <name evidence="1" type="ORF">SAMN05192532_102536</name>
</gene>